<sequence>MLIFSDPCLAFIAVPKTGSTAIELALRSRADVAFLGRRKHMPAQRYESKIAPFLADAFRIYPERIAIMRDPVEQIGSWYRYRSRDDIKGTDRYTGDLSFDRFVLDLLSDDPPEHAVIGSQHRMLTSKHGDLLIDHLFRYEQFEIFHDFLTLRFGDRPAFKTQNVSPVMELELSPSTMRRLHQARAAEFALYERLCEAEGHLRT</sequence>
<dbReference type="RefSeq" id="WP_249709681.1">
    <property type="nucleotide sequence ID" value="NZ_JAMFMB010000010.1"/>
</dbReference>
<reference evidence="1" key="1">
    <citation type="submission" date="2022-05" db="EMBL/GenBank/DDBJ databases">
        <authorList>
            <person name="Park J.-S."/>
        </authorList>
    </citation>
    <scope>NUCLEOTIDE SEQUENCE</scope>
    <source>
        <strain evidence="1">2012CJ41-6</strain>
    </source>
</reference>
<dbReference type="Gene3D" id="3.40.50.300">
    <property type="entry name" value="P-loop containing nucleotide triphosphate hydrolases"/>
    <property type="match status" value="1"/>
</dbReference>
<gene>
    <name evidence="1" type="ORF">M3P21_09825</name>
</gene>
<dbReference type="Proteomes" id="UP001203880">
    <property type="component" value="Unassembled WGS sequence"/>
</dbReference>
<proteinExistence type="predicted"/>
<protein>
    <recommendedName>
        <fullName evidence="3">Sulfotransferase family protein</fullName>
    </recommendedName>
</protein>
<accession>A0ABT0Q1R8</accession>
<comment type="caution">
    <text evidence="1">The sequence shown here is derived from an EMBL/GenBank/DDBJ whole genome shotgun (WGS) entry which is preliminary data.</text>
</comment>
<organism evidence="1 2">
    <name type="scientific">Ruegeria spongiae</name>
    <dbReference type="NCBI Taxonomy" id="2942209"/>
    <lineage>
        <taxon>Bacteria</taxon>
        <taxon>Pseudomonadati</taxon>
        <taxon>Pseudomonadota</taxon>
        <taxon>Alphaproteobacteria</taxon>
        <taxon>Rhodobacterales</taxon>
        <taxon>Roseobacteraceae</taxon>
        <taxon>Ruegeria</taxon>
    </lineage>
</organism>
<dbReference type="SUPFAM" id="SSF52540">
    <property type="entry name" value="P-loop containing nucleoside triphosphate hydrolases"/>
    <property type="match status" value="1"/>
</dbReference>
<evidence type="ECO:0008006" key="3">
    <source>
        <dbReference type="Google" id="ProtNLM"/>
    </source>
</evidence>
<dbReference type="EMBL" id="JAMFMB010000010">
    <property type="protein sequence ID" value="MCL6283826.1"/>
    <property type="molecule type" value="Genomic_DNA"/>
</dbReference>
<keyword evidence="2" id="KW-1185">Reference proteome</keyword>
<name>A0ABT0Q1R8_9RHOB</name>
<evidence type="ECO:0000313" key="2">
    <source>
        <dbReference type="Proteomes" id="UP001203880"/>
    </source>
</evidence>
<dbReference type="InterPro" id="IPR027417">
    <property type="entry name" value="P-loop_NTPase"/>
</dbReference>
<evidence type="ECO:0000313" key="1">
    <source>
        <dbReference type="EMBL" id="MCL6283826.1"/>
    </source>
</evidence>